<dbReference type="eggNOG" id="COG1538">
    <property type="taxonomic scope" value="Bacteria"/>
</dbReference>
<comment type="subcellular location">
    <subcellularLocation>
        <location evidence="1">Cell outer membrane</location>
    </subcellularLocation>
</comment>
<organism evidence="9">
    <name type="scientific">Geobacter sp. (strain M21)</name>
    <dbReference type="NCBI Taxonomy" id="443144"/>
    <lineage>
        <taxon>Bacteria</taxon>
        <taxon>Pseudomonadati</taxon>
        <taxon>Thermodesulfobacteriota</taxon>
        <taxon>Desulfuromonadia</taxon>
        <taxon>Geobacterales</taxon>
        <taxon>Geobacteraceae</taxon>
        <taxon>Geobacter</taxon>
    </lineage>
</organism>
<protein>
    <submittedName>
        <fullName evidence="9">Outer membrane efflux protein</fullName>
    </submittedName>
</protein>
<dbReference type="OrthoDB" id="127236at2"/>
<name>C6E891_GEOSM</name>
<evidence type="ECO:0000256" key="4">
    <source>
        <dbReference type="ARBA" id="ARBA00022452"/>
    </source>
</evidence>
<dbReference type="KEGG" id="gem:GM21_2027"/>
<gene>
    <name evidence="9" type="ordered locus">GM21_2027</name>
</gene>
<dbReference type="GO" id="GO:0015562">
    <property type="term" value="F:efflux transmembrane transporter activity"/>
    <property type="evidence" value="ECO:0007669"/>
    <property type="project" value="InterPro"/>
</dbReference>
<evidence type="ECO:0000256" key="8">
    <source>
        <dbReference type="SAM" id="SignalP"/>
    </source>
</evidence>
<evidence type="ECO:0000313" key="9">
    <source>
        <dbReference type="EMBL" id="ACT18079.1"/>
    </source>
</evidence>
<dbReference type="EMBL" id="CP001661">
    <property type="protein sequence ID" value="ACT18079.1"/>
    <property type="molecule type" value="Genomic_DNA"/>
</dbReference>
<dbReference type="SUPFAM" id="SSF56954">
    <property type="entry name" value="Outer membrane efflux proteins (OEP)"/>
    <property type="match status" value="1"/>
</dbReference>
<keyword evidence="8" id="KW-0732">Signal</keyword>
<dbReference type="GO" id="GO:0015288">
    <property type="term" value="F:porin activity"/>
    <property type="evidence" value="ECO:0007669"/>
    <property type="project" value="TreeGrafter"/>
</dbReference>
<reference evidence="9" key="1">
    <citation type="submission" date="2009-07" db="EMBL/GenBank/DDBJ databases">
        <title>Complete sequence of Geobacter sp. M21.</title>
        <authorList>
            <consortium name="US DOE Joint Genome Institute"/>
            <person name="Lucas S."/>
            <person name="Copeland A."/>
            <person name="Lapidus A."/>
            <person name="Glavina del Rio T."/>
            <person name="Dalin E."/>
            <person name="Tice H."/>
            <person name="Bruce D."/>
            <person name="Goodwin L."/>
            <person name="Pitluck S."/>
            <person name="Saunders E."/>
            <person name="Brettin T."/>
            <person name="Detter J.C."/>
            <person name="Han C."/>
            <person name="Larimer F."/>
            <person name="Land M."/>
            <person name="Hauser L."/>
            <person name="Kyrpides N."/>
            <person name="Ovchinnikova G."/>
            <person name="Lovley D."/>
        </authorList>
    </citation>
    <scope>NUCLEOTIDE SEQUENCE [LARGE SCALE GENOMIC DNA]</scope>
    <source>
        <strain evidence="9">M21</strain>
    </source>
</reference>
<dbReference type="PANTHER" id="PTHR30026">
    <property type="entry name" value="OUTER MEMBRANE PROTEIN TOLC"/>
    <property type="match status" value="1"/>
</dbReference>
<dbReference type="Gene3D" id="1.20.1600.10">
    <property type="entry name" value="Outer membrane efflux proteins (OEP)"/>
    <property type="match status" value="1"/>
</dbReference>
<dbReference type="InterPro" id="IPR051906">
    <property type="entry name" value="TolC-like"/>
</dbReference>
<dbReference type="GO" id="GO:0009279">
    <property type="term" value="C:cell outer membrane"/>
    <property type="evidence" value="ECO:0007669"/>
    <property type="project" value="UniProtKB-SubCell"/>
</dbReference>
<feature type="signal peptide" evidence="8">
    <location>
        <begin position="1"/>
        <end position="25"/>
    </location>
</feature>
<comment type="similarity">
    <text evidence="2">Belongs to the outer membrane factor (OMF) (TC 1.B.17) family.</text>
</comment>
<keyword evidence="3" id="KW-0813">Transport</keyword>
<dbReference type="PANTHER" id="PTHR30026:SF23">
    <property type="entry name" value="TO APRF-PUTATIVE OUTER MEMBRANE EFFLUX PROTEIN OR SECRETED ALKALINE PHOSPHATASE-RELATED"/>
    <property type="match status" value="1"/>
</dbReference>
<keyword evidence="7" id="KW-0998">Cell outer membrane</keyword>
<feature type="chain" id="PRO_5002962361" evidence="8">
    <location>
        <begin position="26"/>
        <end position="495"/>
    </location>
</feature>
<dbReference type="STRING" id="443144.GM21_2027"/>
<accession>C6E891</accession>
<keyword evidence="5" id="KW-0812">Transmembrane</keyword>
<proteinExistence type="inferred from homology"/>
<keyword evidence="6" id="KW-0472">Membrane</keyword>
<evidence type="ECO:0000256" key="5">
    <source>
        <dbReference type="ARBA" id="ARBA00022692"/>
    </source>
</evidence>
<dbReference type="HOGENOM" id="CLU_022604_2_0_7"/>
<evidence type="ECO:0000256" key="2">
    <source>
        <dbReference type="ARBA" id="ARBA00007613"/>
    </source>
</evidence>
<dbReference type="AlphaFoldDB" id="C6E891"/>
<keyword evidence="4" id="KW-1134">Transmembrane beta strand</keyword>
<evidence type="ECO:0000256" key="1">
    <source>
        <dbReference type="ARBA" id="ARBA00004442"/>
    </source>
</evidence>
<sequence length="495" mass="55172">MKRTAKTTAALALCLLLGVAGSGFAQEPTVNLTLKDAIRLGFERNLDLKVELYNPAMAEADIRRTLGIYDPLLTLGADYSRTNSNNTLTFRPQAIDQATVNAGVSQLLPTGTVVGLSADSGWFDSSLNRYYSDGVSLTLNQPLLRNFGQEATELQINVSRVAKEESIERFKTRLSDTVAQIRNDYFELYNLREVLLVKRNSLELAQRILKDTRGRVKAGVLPAFEILNAEFQVATRDKEVIDAERGVRDQMDVLRTTLQLPPGAEIVVIDQPTREPYQVAEDAALTTALVNRPELAQQRAVVRVNDLQQRVARNQTLPDLSLNASVGMGGFDRRFLRGLEKTATVEDPNWGIGLQFNYPLGNRAAENSYIRSKLALEQSAAQLQSLEVGVTRDVKAAIRQVLANYKQIEVTNRGRAYAEERLRAFEKRQAVGLATTKDVFDVENDLVTAKGNEIQALVDYSNSITLLWRVTGEILERQGIRVTDKQGDQLYDRLK</sequence>
<dbReference type="InterPro" id="IPR003423">
    <property type="entry name" value="OMP_efflux"/>
</dbReference>
<dbReference type="GO" id="GO:1990281">
    <property type="term" value="C:efflux pump complex"/>
    <property type="evidence" value="ECO:0007669"/>
    <property type="project" value="TreeGrafter"/>
</dbReference>
<evidence type="ECO:0000256" key="6">
    <source>
        <dbReference type="ARBA" id="ARBA00023136"/>
    </source>
</evidence>
<evidence type="ECO:0000256" key="7">
    <source>
        <dbReference type="ARBA" id="ARBA00023237"/>
    </source>
</evidence>
<evidence type="ECO:0000256" key="3">
    <source>
        <dbReference type="ARBA" id="ARBA00022448"/>
    </source>
</evidence>
<dbReference type="Pfam" id="PF02321">
    <property type="entry name" value="OEP"/>
    <property type="match status" value="2"/>
</dbReference>